<dbReference type="PROSITE" id="PS00211">
    <property type="entry name" value="ABC_TRANSPORTER_1"/>
    <property type="match status" value="1"/>
</dbReference>
<evidence type="ECO:0000256" key="9">
    <source>
        <dbReference type="ARBA" id="ARBA00025157"/>
    </source>
</evidence>
<dbReference type="SMART" id="SM00382">
    <property type="entry name" value="AAA"/>
    <property type="match status" value="1"/>
</dbReference>
<comment type="similarity">
    <text evidence="2 10">Belongs to the ABC transporter superfamily.</text>
</comment>
<dbReference type="InterPro" id="IPR017871">
    <property type="entry name" value="ABC_transporter-like_CS"/>
</dbReference>
<dbReference type="CDD" id="cd03225">
    <property type="entry name" value="ABC_cobalt_CbiO_domain1"/>
    <property type="match status" value="1"/>
</dbReference>
<dbReference type="InterPro" id="IPR027417">
    <property type="entry name" value="P-loop_NTPase"/>
</dbReference>
<dbReference type="Pfam" id="PF00005">
    <property type="entry name" value="ABC_tran"/>
    <property type="match status" value="1"/>
</dbReference>
<dbReference type="NCBIfam" id="TIGR01166">
    <property type="entry name" value="cbiO"/>
    <property type="match status" value="1"/>
</dbReference>
<dbReference type="InterPro" id="IPR003439">
    <property type="entry name" value="ABC_transporter-like_ATP-bd"/>
</dbReference>
<dbReference type="InterPro" id="IPR005876">
    <property type="entry name" value="Co_trans_ATP-bd"/>
</dbReference>
<evidence type="ECO:0000256" key="10">
    <source>
        <dbReference type="RuleBase" id="RU364103"/>
    </source>
</evidence>
<dbReference type="Proteomes" id="UP000219573">
    <property type="component" value="Unassembled WGS sequence"/>
</dbReference>
<keyword evidence="7" id="KW-1278">Translocase</keyword>
<evidence type="ECO:0000259" key="11">
    <source>
        <dbReference type="PROSITE" id="PS50893"/>
    </source>
</evidence>
<evidence type="ECO:0000256" key="4">
    <source>
        <dbReference type="ARBA" id="ARBA00022475"/>
    </source>
</evidence>
<dbReference type="InterPro" id="IPR015856">
    <property type="entry name" value="ABC_transpr_CbiO/EcfA_su"/>
</dbReference>
<feature type="domain" description="ABC transporter" evidence="11">
    <location>
        <begin position="9"/>
        <end position="244"/>
    </location>
</feature>
<evidence type="ECO:0000256" key="5">
    <source>
        <dbReference type="ARBA" id="ARBA00022741"/>
    </source>
</evidence>
<dbReference type="SUPFAM" id="SSF52540">
    <property type="entry name" value="P-loop containing nucleoside triphosphate hydrolases"/>
    <property type="match status" value="1"/>
</dbReference>
<evidence type="ECO:0000256" key="8">
    <source>
        <dbReference type="ARBA" id="ARBA00023136"/>
    </source>
</evidence>
<dbReference type="FunFam" id="3.40.50.300:FF:000224">
    <property type="entry name" value="Energy-coupling factor transporter ATP-binding protein EcfA"/>
    <property type="match status" value="1"/>
</dbReference>
<evidence type="ECO:0000313" key="13">
    <source>
        <dbReference type="Proteomes" id="UP000219573"/>
    </source>
</evidence>
<protein>
    <recommendedName>
        <fullName evidence="10">ABC transporter ATP-binding protein</fullName>
    </recommendedName>
</protein>
<dbReference type="GO" id="GO:0043190">
    <property type="term" value="C:ATP-binding cassette (ABC) transporter complex"/>
    <property type="evidence" value="ECO:0007669"/>
    <property type="project" value="TreeGrafter"/>
</dbReference>
<keyword evidence="6 10" id="KW-0067">ATP-binding</keyword>
<reference evidence="13" key="1">
    <citation type="submission" date="2017-09" db="EMBL/GenBank/DDBJ databases">
        <authorList>
            <person name="Varghese N."/>
            <person name="Submissions S."/>
        </authorList>
    </citation>
    <scope>NUCLEOTIDE SEQUENCE [LARGE SCALE GENOMIC DNA]</scope>
    <source>
        <strain evidence="13">MSL47</strain>
    </source>
</reference>
<keyword evidence="13" id="KW-1185">Reference proteome</keyword>
<name>A0A285GP95_9FIRM</name>
<evidence type="ECO:0000256" key="2">
    <source>
        <dbReference type="ARBA" id="ARBA00005417"/>
    </source>
</evidence>
<evidence type="ECO:0000256" key="6">
    <source>
        <dbReference type="ARBA" id="ARBA00022840"/>
    </source>
</evidence>
<comment type="subcellular location">
    <subcellularLocation>
        <location evidence="1 10">Cell membrane</location>
        <topology evidence="1 10">Peripheral membrane protein</topology>
    </subcellularLocation>
</comment>
<evidence type="ECO:0000313" key="12">
    <source>
        <dbReference type="EMBL" id="SNY25258.1"/>
    </source>
</evidence>
<dbReference type="GO" id="GO:0005524">
    <property type="term" value="F:ATP binding"/>
    <property type="evidence" value="ECO:0007669"/>
    <property type="project" value="UniProtKB-UniRule"/>
</dbReference>
<dbReference type="GO" id="GO:0042626">
    <property type="term" value="F:ATPase-coupled transmembrane transporter activity"/>
    <property type="evidence" value="ECO:0007669"/>
    <property type="project" value="TreeGrafter"/>
</dbReference>
<sequence length="280" mass="31522">MVLLSEIILEAKNLNFIYPDGTKALNDLSIKIPKGKKLALLGPNGAGKSTLFFHFNGILQPKDGELSFAGKKISYKRRELKKLRKNVGIVFQDPDRQLFSASVLEEISFGPFNLGLSESEVKNRVDEAMSTLGISDLKDRPTHLLSYGQKKRVSIASILAMKPKVIIFDEPTVWLDPRQAEEMIVFFNQLQQKGITVIISTHNVDLAYSWADYIYVMKAGKLIGEGIVEEVFQDELLMSEASLVQPWLVEVYQGLKQKGLVKDGSYIPRNKKEFLELIDS</sequence>
<dbReference type="PANTHER" id="PTHR43553:SF24">
    <property type="entry name" value="ENERGY-COUPLING FACTOR TRANSPORTER ATP-BINDING PROTEIN ECFA1"/>
    <property type="match status" value="1"/>
</dbReference>
<dbReference type="Gene3D" id="3.40.50.300">
    <property type="entry name" value="P-loop containing nucleotide triphosphate hydrolases"/>
    <property type="match status" value="1"/>
</dbReference>
<comment type="function">
    <text evidence="10">Part of an ABC transporter complex. Responsible for energy coupling to the transport system.</text>
</comment>
<dbReference type="GO" id="GO:0006824">
    <property type="term" value="P:cobalt ion transport"/>
    <property type="evidence" value="ECO:0007669"/>
    <property type="project" value="InterPro"/>
</dbReference>
<dbReference type="InterPro" id="IPR050095">
    <property type="entry name" value="ECF_ABC_transporter_ATP-bd"/>
</dbReference>
<dbReference type="PANTHER" id="PTHR43553">
    <property type="entry name" value="HEAVY METAL TRANSPORTER"/>
    <property type="match status" value="1"/>
</dbReference>
<keyword evidence="3 10" id="KW-0813">Transport</keyword>
<proteinExistence type="inferred from homology"/>
<keyword evidence="8 10" id="KW-0472">Membrane</keyword>
<dbReference type="STRING" id="1413210.U472_08905"/>
<comment type="function">
    <text evidence="9">Probably part of an ABC transporter complex. Responsible for energy coupling to the transport system.</text>
</comment>
<dbReference type="EMBL" id="OBDZ01000009">
    <property type="protein sequence ID" value="SNY25258.1"/>
    <property type="molecule type" value="Genomic_DNA"/>
</dbReference>
<organism evidence="12 13">
    <name type="scientific">Orenia metallireducens</name>
    <dbReference type="NCBI Taxonomy" id="1413210"/>
    <lineage>
        <taxon>Bacteria</taxon>
        <taxon>Bacillati</taxon>
        <taxon>Bacillota</taxon>
        <taxon>Clostridia</taxon>
        <taxon>Halanaerobiales</taxon>
        <taxon>Halobacteroidaceae</taxon>
        <taxon>Orenia</taxon>
    </lineage>
</organism>
<dbReference type="GO" id="GO:0016887">
    <property type="term" value="F:ATP hydrolysis activity"/>
    <property type="evidence" value="ECO:0007669"/>
    <property type="project" value="InterPro"/>
</dbReference>
<gene>
    <name evidence="12" type="ORF">SAMN06265827_10953</name>
</gene>
<accession>A0A285GP95</accession>
<dbReference type="AlphaFoldDB" id="A0A285GP95"/>
<evidence type="ECO:0000256" key="3">
    <source>
        <dbReference type="ARBA" id="ARBA00022448"/>
    </source>
</evidence>
<evidence type="ECO:0000256" key="7">
    <source>
        <dbReference type="ARBA" id="ARBA00022967"/>
    </source>
</evidence>
<evidence type="ECO:0000256" key="1">
    <source>
        <dbReference type="ARBA" id="ARBA00004202"/>
    </source>
</evidence>
<keyword evidence="4 10" id="KW-1003">Cell membrane</keyword>
<keyword evidence="5 10" id="KW-0547">Nucleotide-binding</keyword>
<dbReference type="PROSITE" id="PS50893">
    <property type="entry name" value="ABC_TRANSPORTER_2"/>
    <property type="match status" value="1"/>
</dbReference>
<dbReference type="InterPro" id="IPR003593">
    <property type="entry name" value="AAA+_ATPase"/>
</dbReference>